<name>A0ABW1IYX8_9PSEU</name>
<evidence type="ECO:0000313" key="4">
    <source>
        <dbReference type="Proteomes" id="UP001596302"/>
    </source>
</evidence>
<keyword evidence="3" id="KW-0560">Oxidoreductase</keyword>
<dbReference type="EMBL" id="JBHSQW010000010">
    <property type="protein sequence ID" value="MFC5993600.1"/>
    <property type="molecule type" value="Genomic_DNA"/>
</dbReference>
<dbReference type="SUPFAM" id="SSF51735">
    <property type="entry name" value="NAD(P)-binding Rossmann-fold domains"/>
    <property type="match status" value="1"/>
</dbReference>
<dbReference type="InterPro" id="IPR036291">
    <property type="entry name" value="NAD(P)-bd_dom_sf"/>
</dbReference>
<keyword evidence="4" id="KW-1185">Reference proteome</keyword>
<dbReference type="GO" id="GO:0016491">
    <property type="term" value="F:oxidoreductase activity"/>
    <property type="evidence" value="ECO:0007669"/>
    <property type="project" value="UniProtKB-KW"/>
</dbReference>
<dbReference type="PRINTS" id="PR00081">
    <property type="entry name" value="GDHRDH"/>
</dbReference>
<organism evidence="3 4">
    <name type="scientific">Pseudonocardia hispaniensis</name>
    <dbReference type="NCBI Taxonomy" id="904933"/>
    <lineage>
        <taxon>Bacteria</taxon>
        <taxon>Bacillati</taxon>
        <taxon>Actinomycetota</taxon>
        <taxon>Actinomycetes</taxon>
        <taxon>Pseudonocardiales</taxon>
        <taxon>Pseudonocardiaceae</taxon>
        <taxon>Pseudonocardia</taxon>
    </lineage>
</organism>
<accession>A0ABW1IYX8</accession>
<dbReference type="InterPro" id="IPR002347">
    <property type="entry name" value="SDR_fam"/>
</dbReference>
<dbReference type="InterPro" id="IPR050259">
    <property type="entry name" value="SDR"/>
</dbReference>
<dbReference type="Pfam" id="PF00106">
    <property type="entry name" value="adh_short"/>
    <property type="match status" value="1"/>
</dbReference>
<proteinExistence type="inferred from homology"/>
<evidence type="ECO:0000313" key="3">
    <source>
        <dbReference type="EMBL" id="MFC5993600.1"/>
    </source>
</evidence>
<evidence type="ECO:0000256" key="1">
    <source>
        <dbReference type="ARBA" id="ARBA00006484"/>
    </source>
</evidence>
<dbReference type="PANTHER" id="PTHR42879:SF2">
    <property type="entry name" value="3-OXOACYL-[ACYL-CARRIER-PROTEIN] REDUCTASE FABG"/>
    <property type="match status" value="1"/>
</dbReference>
<dbReference type="PANTHER" id="PTHR42879">
    <property type="entry name" value="3-OXOACYL-(ACYL-CARRIER-PROTEIN) REDUCTASE"/>
    <property type="match status" value="1"/>
</dbReference>
<sequence length="239" mass="24918">MTGRNAGGRLAGQVAVITGGGSGIGRGLVLGFAQEGARVAVLERDPVRGRAVVEAVAAAGGDARWFDCDVSRAEQVTRAVTAAADEYGSIDVLVNNAGITTTAPLGELSLRQWSETIAVDLTGVFLMTQAVSGVMMGQRRGRIINIASQLGLRGAPQMAHYCAAKAGVLGLTRACARELVAHGIRVNAIAPGPTMTENLAGVPQGILDEIRSELPIECFAARHRCRGTLGRAATRDRYQ</sequence>
<reference evidence="4" key="1">
    <citation type="journal article" date="2019" name="Int. J. Syst. Evol. Microbiol.">
        <title>The Global Catalogue of Microorganisms (GCM) 10K type strain sequencing project: providing services to taxonomists for standard genome sequencing and annotation.</title>
        <authorList>
            <consortium name="The Broad Institute Genomics Platform"/>
            <consortium name="The Broad Institute Genome Sequencing Center for Infectious Disease"/>
            <person name="Wu L."/>
            <person name="Ma J."/>
        </authorList>
    </citation>
    <scope>NUCLEOTIDE SEQUENCE [LARGE SCALE GENOMIC DNA]</scope>
    <source>
        <strain evidence="4">CCM 8391</strain>
    </source>
</reference>
<protein>
    <submittedName>
        <fullName evidence="3">SDR family NAD(P)-dependent oxidoreductase</fullName>
        <ecNumber evidence="3">1.1.1.-</ecNumber>
    </submittedName>
</protein>
<dbReference type="EC" id="1.1.1.-" evidence="3"/>
<gene>
    <name evidence="3" type="ORF">ACFQE5_05140</name>
</gene>
<dbReference type="Proteomes" id="UP001596302">
    <property type="component" value="Unassembled WGS sequence"/>
</dbReference>
<comment type="similarity">
    <text evidence="1 2">Belongs to the short-chain dehydrogenases/reductases (SDR) family.</text>
</comment>
<dbReference type="Gene3D" id="3.40.50.720">
    <property type="entry name" value="NAD(P)-binding Rossmann-like Domain"/>
    <property type="match status" value="1"/>
</dbReference>
<dbReference type="PRINTS" id="PR00080">
    <property type="entry name" value="SDRFAMILY"/>
</dbReference>
<comment type="caution">
    <text evidence="3">The sequence shown here is derived from an EMBL/GenBank/DDBJ whole genome shotgun (WGS) entry which is preliminary data.</text>
</comment>
<evidence type="ECO:0000256" key="2">
    <source>
        <dbReference type="RuleBase" id="RU000363"/>
    </source>
</evidence>
<dbReference type="RefSeq" id="WP_379583360.1">
    <property type="nucleotide sequence ID" value="NZ_JBHSQW010000010.1"/>
</dbReference>